<dbReference type="NCBIfam" id="TIGR01726">
    <property type="entry name" value="HEQRo_perm_3TM"/>
    <property type="match status" value="1"/>
</dbReference>
<dbReference type="AlphaFoldDB" id="A0A364V733"/>
<comment type="subcellular location">
    <subcellularLocation>
        <location evidence="1 9">Cell membrane</location>
        <topology evidence="1 9">Multi-pass membrane protein</topology>
    </subcellularLocation>
</comment>
<dbReference type="GO" id="GO:0006865">
    <property type="term" value="P:amino acid transport"/>
    <property type="evidence" value="ECO:0007669"/>
    <property type="project" value="UniProtKB-KW"/>
</dbReference>
<dbReference type="RefSeq" id="WP_113630392.1">
    <property type="nucleotide sequence ID" value="NZ_QHCV01000021.1"/>
</dbReference>
<dbReference type="PROSITE" id="PS50928">
    <property type="entry name" value="ABC_TM1"/>
    <property type="match status" value="1"/>
</dbReference>
<evidence type="ECO:0000256" key="8">
    <source>
        <dbReference type="ARBA" id="ARBA00023136"/>
    </source>
</evidence>
<comment type="similarity">
    <text evidence="2">Belongs to the binding-protein-dependent transport system permease family. HisMQ subfamily.</text>
</comment>
<evidence type="ECO:0000259" key="10">
    <source>
        <dbReference type="PROSITE" id="PS50928"/>
    </source>
</evidence>
<evidence type="ECO:0000313" key="11">
    <source>
        <dbReference type="EMBL" id="RAV32473.1"/>
    </source>
</evidence>
<dbReference type="EMBL" id="QHCV01000021">
    <property type="protein sequence ID" value="RAV32473.1"/>
    <property type="molecule type" value="Genomic_DNA"/>
</dbReference>
<feature type="transmembrane region" description="Helical" evidence="9">
    <location>
        <begin position="62"/>
        <end position="80"/>
    </location>
</feature>
<evidence type="ECO:0000256" key="3">
    <source>
        <dbReference type="ARBA" id="ARBA00022448"/>
    </source>
</evidence>
<dbReference type="InterPro" id="IPR010065">
    <property type="entry name" value="AA_ABC_transptr_permease_3TM"/>
</dbReference>
<organism evidence="11 12">
    <name type="scientific">Corynebacterium heidelbergense</name>
    <dbReference type="NCBI Taxonomy" id="2055947"/>
    <lineage>
        <taxon>Bacteria</taxon>
        <taxon>Bacillati</taxon>
        <taxon>Actinomycetota</taxon>
        <taxon>Actinomycetes</taxon>
        <taxon>Mycobacteriales</taxon>
        <taxon>Corynebacteriaceae</taxon>
        <taxon>Corynebacterium</taxon>
    </lineage>
</organism>
<dbReference type="InterPro" id="IPR000515">
    <property type="entry name" value="MetI-like"/>
</dbReference>
<evidence type="ECO:0000256" key="1">
    <source>
        <dbReference type="ARBA" id="ARBA00004651"/>
    </source>
</evidence>
<evidence type="ECO:0000256" key="2">
    <source>
        <dbReference type="ARBA" id="ARBA00010072"/>
    </source>
</evidence>
<evidence type="ECO:0000256" key="7">
    <source>
        <dbReference type="ARBA" id="ARBA00022989"/>
    </source>
</evidence>
<proteinExistence type="inferred from homology"/>
<reference evidence="11 12" key="1">
    <citation type="journal article" date="2018" name="Syst. Appl. Microbiol.">
        <title>Corynebacterium heidelbergense sp. nov., isolated from the preen glands of Egyptian geese (Alopochen aegyptiacus).</title>
        <authorList>
            <person name="Braun M.S."/>
            <person name="Wang E."/>
            <person name="Zimmermann S."/>
            <person name="Wink M."/>
        </authorList>
    </citation>
    <scope>NUCLEOTIDE SEQUENCE [LARGE SCALE GENOMIC DNA]</scope>
    <source>
        <strain evidence="11 12">647</strain>
    </source>
</reference>
<dbReference type="PANTHER" id="PTHR30614">
    <property type="entry name" value="MEMBRANE COMPONENT OF AMINO ACID ABC TRANSPORTER"/>
    <property type="match status" value="1"/>
</dbReference>
<sequence length="231" mass="25152">MNSDVWSQLGPALLPAFWMTIKLTVLSAIFSMILGTILVAMRVSPVRILRVLSTFYINTVRNTPLTLIVLFAMLGLWVNLNITLANNGPNNAHFATSNAFRLAVLAFTVYTSAFVAESLRSGINTVPFGQAEAARSLGFTFMQNFRYIIFPQALRGSIVPLGNTLIALTKNTTIASVIGVAEASLLMKSTIEKNADQVLWIFGIIALGFVILTLPTGLLFGSLSRRLAVKR</sequence>
<comment type="caution">
    <text evidence="11">The sequence shown here is derived from an EMBL/GenBank/DDBJ whole genome shotgun (WGS) entry which is preliminary data.</text>
</comment>
<dbReference type="InterPro" id="IPR035906">
    <property type="entry name" value="MetI-like_sf"/>
</dbReference>
<keyword evidence="3 9" id="KW-0813">Transport</keyword>
<evidence type="ECO:0000313" key="12">
    <source>
        <dbReference type="Proteomes" id="UP000251577"/>
    </source>
</evidence>
<protein>
    <submittedName>
        <fullName evidence="11">Glutamate ABC transporter permease</fullName>
    </submittedName>
</protein>
<keyword evidence="6" id="KW-0029">Amino-acid transport</keyword>
<accession>A0A364V733</accession>
<keyword evidence="5 9" id="KW-0812">Transmembrane</keyword>
<dbReference type="Gene3D" id="1.10.3720.10">
    <property type="entry name" value="MetI-like"/>
    <property type="match status" value="1"/>
</dbReference>
<keyword evidence="12" id="KW-1185">Reference proteome</keyword>
<gene>
    <name evidence="11" type="ORF">DLJ54_03215</name>
</gene>
<dbReference type="SUPFAM" id="SSF161098">
    <property type="entry name" value="MetI-like"/>
    <property type="match status" value="1"/>
</dbReference>
<feature type="transmembrane region" description="Helical" evidence="9">
    <location>
        <begin position="16"/>
        <end position="41"/>
    </location>
</feature>
<dbReference type="Pfam" id="PF00528">
    <property type="entry name" value="BPD_transp_1"/>
    <property type="match status" value="1"/>
</dbReference>
<keyword evidence="8 9" id="KW-0472">Membrane</keyword>
<keyword evidence="7 9" id="KW-1133">Transmembrane helix</keyword>
<feature type="domain" description="ABC transmembrane type-1" evidence="10">
    <location>
        <begin position="17"/>
        <end position="220"/>
    </location>
</feature>
<evidence type="ECO:0000256" key="4">
    <source>
        <dbReference type="ARBA" id="ARBA00022475"/>
    </source>
</evidence>
<dbReference type="GO" id="GO:0043190">
    <property type="term" value="C:ATP-binding cassette (ABC) transporter complex"/>
    <property type="evidence" value="ECO:0007669"/>
    <property type="project" value="InterPro"/>
</dbReference>
<dbReference type="CDD" id="cd06261">
    <property type="entry name" value="TM_PBP2"/>
    <property type="match status" value="1"/>
</dbReference>
<evidence type="ECO:0000256" key="5">
    <source>
        <dbReference type="ARBA" id="ARBA00022692"/>
    </source>
</evidence>
<feature type="transmembrane region" description="Helical" evidence="9">
    <location>
        <begin position="100"/>
        <end position="119"/>
    </location>
</feature>
<dbReference type="PANTHER" id="PTHR30614:SF37">
    <property type="entry name" value="AMINO-ACID ABC TRANSPORTER PERMEASE PROTEIN YHDX-RELATED"/>
    <property type="match status" value="1"/>
</dbReference>
<dbReference type="GO" id="GO:0022857">
    <property type="term" value="F:transmembrane transporter activity"/>
    <property type="evidence" value="ECO:0007669"/>
    <property type="project" value="InterPro"/>
</dbReference>
<dbReference type="InterPro" id="IPR043429">
    <property type="entry name" value="ArtM/GltK/GlnP/TcyL/YhdX-like"/>
</dbReference>
<evidence type="ECO:0000256" key="9">
    <source>
        <dbReference type="RuleBase" id="RU363032"/>
    </source>
</evidence>
<name>A0A364V733_9CORY</name>
<feature type="transmembrane region" description="Helical" evidence="9">
    <location>
        <begin position="198"/>
        <end position="221"/>
    </location>
</feature>
<dbReference type="Proteomes" id="UP000251577">
    <property type="component" value="Unassembled WGS sequence"/>
</dbReference>
<keyword evidence="4" id="KW-1003">Cell membrane</keyword>
<evidence type="ECO:0000256" key="6">
    <source>
        <dbReference type="ARBA" id="ARBA00022970"/>
    </source>
</evidence>